<evidence type="ECO:0000256" key="1">
    <source>
        <dbReference type="SAM" id="Phobius"/>
    </source>
</evidence>
<evidence type="ECO:0008006" key="3">
    <source>
        <dbReference type="Google" id="ProtNLM"/>
    </source>
</evidence>
<dbReference type="InterPro" id="IPR021345">
    <property type="entry name" value="DUF2961"/>
</dbReference>
<protein>
    <recommendedName>
        <fullName evidence="3">DUF2961 domain-containing protein</fullName>
    </recommendedName>
</protein>
<feature type="transmembrane region" description="Helical" evidence="1">
    <location>
        <begin position="12"/>
        <end position="32"/>
    </location>
</feature>
<evidence type="ECO:0000313" key="2">
    <source>
        <dbReference type="EMBL" id="SVA02446.1"/>
    </source>
</evidence>
<dbReference type="Gene3D" id="2.60.120.1390">
    <property type="match status" value="1"/>
</dbReference>
<keyword evidence="1" id="KW-0472">Membrane</keyword>
<reference evidence="2" key="1">
    <citation type="submission" date="2018-05" db="EMBL/GenBank/DDBJ databases">
        <authorList>
            <person name="Lanie J.A."/>
            <person name="Ng W.-L."/>
            <person name="Kazmierczak K.M."/>
            <person name="Andrzejewski T.M."/>
            <person name="Davidsen T.M."/>
            <person name="Wayne K.J."/>
            <person name="Tettelin H."/>
            <person name="Glass J.I."/>
            <person name="Rusch D."/>
            <person name="Podicherti R."/>
            <person name="Tsui H.-C.T."/>
            <person name="Winkler M.E."/>
        </authorList>
    </citation>
    <scope>NUCLEOTIDE SEQUENCE</scope>
</reference>
<keyword evidence="1" id="KW-0812">Transmembrane</keyword>
<dbReference type="Pfam" id="PF11175">
    <property type="entry name" value="DUF2961"/>
    <property type="match status" value="1"/>
</dbReference>
<sequence>MITNILKRENRYCSMIKIFIFTFFVFSGHLSAQRLYSDPSFNSLIFPQNFTAQRESSANKDLHKNGDAVPIEPGATIVLGDFQGPGIITHIWTTVSSLDPFYGRSLVLRMYWDGSEKPSVETPIGDFFGVGHGAQISFESNPISTSSYGRAHNCFWKMPFKKSAKITVTNESTKYRTESFYYYLDWQKHETLPENILYFHANYHQQFPAKPGDYTILETAGNGLYAGTIYSVQNMELGWFGEGDDRFYIDGEEYPSLRGTGTEDYFGDAWGFRQFDRPFYGVSLWEGYFPGDRNTAYRWHIPDPVPFKNSIKVSIEHRGSVFNDLGVQLGSFIERPDWISSVAIWYQSPPAGFIEPIPPTEQRIAPYQVITIKDLEIRAEPSAGLTTSDISLDYSPGKGDASIELDFKIPEAGRYQINAFLTHSVFGSKYQPFLDDQPLGPELDLCISGHEPLWINFDLNVLAAGTHTIRFDGRGSSPDMRSMAVPAYYFGMGYLILLRLEDMAGYHEELNKLSK</sequence>
<accession>A0A381SES7</accession>
<proteinExistence type="predicted"/>
<name>A0A381SES7_9ZZZZ</name>
<keyword evidence="1" id="KW-1133">Transmembrane helix</keyword>
<organism evidence="2">
    <name type="scientific">marine metagenome</name>
    <dbReference type="NCBI Taxonomy" id="408172"/>
    <lineage>
        <taxon>unclassified sequences</taxon>
        <taxon>metagenomes</taxon>
        <taxon>ecological metagenomes</taxon>
    </lineage>
</organism>
<dbReference type="EMBL" id="UINC01003006">
    <property type="protein sequence ID" value="SVA02446.1"/>
    <property type="molecule type" value="Genomic_DNA"/>
</dbReference>
<dbReference type="AlphaFoldDB" id="A0A381SES7"/>
<gene>
    <name evidence="2" type="ORF">METZ01_LOCUS55300</name>
</gene>